<feature type="signal peptide" evidence="2">
    <location>
        <begin position="1"/>
        <end position="27"/>
    </location>
</feature>
<evidence type="ECO:0000313" key="4">
    <source>
        <dbReference type="EMBL" id="HIR10260.1"/>
    </source>
</evidence>
<dbReference type="EMBL" id="DVGD01000250">
    <property type="protein sequence ID" value="HIR10260.1"/>
    <property type="molecule type" value="Genomic_DNA"/>
</dbReference>
<reference evidence="4" key="2">
    <citation type="journal article" date="2021" name="PeerJ">
        <title>Extensive microbial diversity within the chicken gut microbiome revealed by metagenomics and culture.</title>
        <authorList>
            <person name="Gilroy R."/>
            <person name="Ravi A."/>
            <person name="Getino M."/>
            <person name="Pursley I."/>
            <person name="Horton D.L."/>
            <person name="Alikhan N.F."/>
            <person name="Baker D."/>
            <person name="Gharbi K."/>
            <person name="Hall N."/>
            <person name="Watson M."/>
            <person name="Adriaenssens E.M."/>
            <person name="Foster-Nyarko E."/>
            <person name="Jarju S."/>
            <person name="Secka A."/>
            <person name="Antonio M."/>
            <person name="Oren A."/>
            <person name="Chaudhuri R.R."/>
            <person name="La Ragione R."/>
            <person name="Hildebrand F."/>
            <person name="Pallen M.J."/>
        </authorList>
    </citation>
    <scope>NUCLEOTIDE SEQUENCE</scope>
    <source>
        <strain evidence="4">ChiHjej9B8-7071</strain>
    </source>
</reference>
<organism evidence="4 5">
    <name type="scientific">Candidatus Avoscillospira stercoripullorum</name>
    <dbReference type="NCBI Taxonomy" id="2840709"/>
    <lineage>
        <taxon>Bacteria</taxon>
        <taxon>Bacillati</taxon>
        <taxon>Bacillota</taxon>
        <taxon>Clostridia</taxon>
        <taxon>Eubacteriales</taxon>
        <taxon>Oscillospiraceae</taxon>
        <taxon>Oscillospiraceae incertae sedis</taxon>
        <taxon>Candidatus Avoscillospira</taxon>
    </lineage>
</organism>
<feature type="domain" description="SLH" evidence="3">
    <location>
        <begin position="757"/>
        <end position="819"/>
    </location>
</feature>
<dbReference type="Pfam" id="PF02368">
    <property type="entry name" value="Big_2"/>
    <property type="match status" value="1"/>
</dbReference>
<dbReference type="InterPro" id="IPR003343">
    <property type="entry name" value="Big_2"/>
</dbReference>
<protein>
    <submittedName>
        <fullName evidence="4">S-layer homology domain-containing protein</fullName>
    </submittedName>
</protein>
<accession>A0A9D1A9N9</accession>
<dbReference type="Gene3D" id="2.60.40.1080">
    <property type="match status" value="2"/>
</dbReference>
<dbReference type="PROSITE" id="PS51272">
    <property type="entry name" value="SLH"/>
    <property type="match status" value="2"/>
</dbReference>
<dbReference type="Pfam" id="PF00395">
    <property type="entry name" value="SLH"/>
    <property type="match status" value="2"/>
</dbReference>
<reference evidence="4" key="1">
    <citation type="submission" date="2020-10" db="EMBL/GenBank/DDBJ databases">
        <authorList>
            <person name="Gilroy R."/>
        </authorList>
    </citation>
    <scope>NUCLEOTIDE SEQUENCE</scope>
    <source>
        <strain evidence="4">ChiHjej9B8-7071</strain>
    </source>
</reference>
<dbReference type="InterPro" id="IPR001119">
    <property type="entry name" value="SLH_dom"/>
</dbReference>
<evidence type="ECO:0000256" key="1">
    <source>
        <dbReference type="ARBA" id="ARBA00022737"/>
    </source>
</evidence>
<dbReference type="SUPFAM" id="SSF49373">
    <property type="entry name" value="Invasin/intimin cell-adhesion fragments"/>
    <property type="match status" value="1"/>
</dbReference>
<proteinExistence type="predicted"/>
<keyword evidence="1" id="KW-0677">Repeat</keyword>
<evidence type="ECO:0000256" key="2">
    <source>
        <dbReference type="SAM" id="SignalP"/>
    </source>
</evidence>
<dbReference type="Proteomes" id="UP000824258">
    <property type="component" value="Unassembled WGS sequence"/>
</dbReference>
<feature type="non-terminal residue" evidence="4">
    <location>
        <position position="883"/>
    </location>
</feature>
<gene>
    <name evidence="4" type="ORF">IAA70_07630</name>
</gene>
<comment type="caution">
    <text evidence="4">The sequence shown here is derived from an EMBL/GenBank/DDBJ whole genome shotgun (WGS) entry which is preliminary data.</text>
</comment>
<feature type="domain" description="SLH" evidence="3">
    <location>
        <begin position="824"/>
        <end position="883"/>
    </location>
</feature>
<evidence type="ECO:0000259" key="3">
    <source>
        <dbReference type="PROSITE" id="PS51272"/>
    </source>
</evidence>
<dbReference type="AlphaFoldDB" id="A0A9D1A9N9"/>
<keyword evidence="2" id="KW-0732">Signal</keyword>
<feature type="chain" id="PRO_5039085902" evidence="2">
    <location>
        <begin position="28"/>
        <end position="883"/>
    </location>
</feature>
<dbReference type="InterPro" id="IPR008964">
    <property type="entry name" value="Invasin/intimin_cell_adhesion"/>
</dbReference>
<sequence length="883" mass="93266">MKKTMSRLLTLVLVLALLVSAIPFALADETGGTVTITGVPTENLSLSAEGSASTTLGTSVAAAAGYTAGDVSWSCTNGGTVTDDGHFTATKAGDYTVTASVEFTNDTDGSKITGNDSCQIKVVAEEPVTPTEITISGEHKMFTGTQQKLTATVLPEGASQDVEWSATGAVTVDQAGNVTAGENAGSAVVTVTSKTVAAVKNTFDIDVVSADYTATLSQTSLSLKVNEKSDKLTVTVKDANEQTVTQGVDVIWGSDKQDTATVSDGVVTGVKAGNAVITATVTVNEKVVDTLECAVTVGEDSIVCEGGYAQANGRDTVTLKPALASGLTEGVTYTFTASEGCTVGATSGIATSTSAGIYTITVTATKDQKTLAVKEVKVSFYDVEDITVTLKDGVSTLKLGDTGKYASVVGKTSVSATWSIATGILSGMNDEIAKYVGLFPSASTTSGGTLTPPVSTNFGLSKITEGNLKNVVFTVNPSGTGKYVADYEVLGNDDLVVKRGQLTIYSDYTGNITYSTSYNSKLIFNVSDFSNFWTEQKSANSLTGSLSYVTFEDMVVGKNPKYGELYCDTACKTEVTPSKDKFYLSSSTGYLLDNVTYKPDPTVTFATTVQIPFTAVSTTGSKAYGVIAINLNQETTTITAYGVQFGNGTNSISDYIADIFKTETGYNLSYVTFPSISASTGKLLYDFSGVLDSREVLSTDKFYADASSSQLDLDDVVFVPRAGLYGNVTIYYKAYSSNAFKEHSGTIVLNVRQKTKSAEFSDVGTSLSWAADSVDFLSYEGVAQGSNGKYRPTANITRGDFMLMLYRAFLEDEHKNDSITSNFSDVVKGSDTYSKETYQAVGVAKKLGIAQGTNGKFNPKSYITRQEAMTLIYRTLDEVNYDL</sequence>
<evidence type="ECO:0000313" key="5">
    <source>
        <dbReference type="Proteomes" id="UP000824258"/>
    </source>
</evidence>
<dbReference type="SMART" id="SM00635">
    <property type="entry name" value="BID_2"/>
    <property type="match status" value="3"/>
</dbReference>
<name>A0A9D1A9N9_9FIRM</name>